<dbReference type="Pfam" id="PF02873">
    <property type="entry name" value="MurB_C"/>
    <property type="match status" value="1"/>
</dbReference>
<dbReference type="GO" id="GO:0071949">
    <property type="term" value="F:FAD binding"/>
    <property type="evidence" value="ECO:0007669"/>
    <property type="project" value="InterPro"/>
</dbReference>
<evidence type="ECO:0000256" key="7">
    <source>
        <dbReference type="ARBA" id="ARBA00022630"/>
    </source>
</evidence>
<evidence type="ECO:0000256" key="1">
    <source>
        <dbReference type="ARBA" id="ARBA00001974"/>
    </source>
</evidence>
<evidence type="ECO:0000313" key="19">
    <source>
        <dbReference type="Proteomes" id="UP000229976"/>
    </source>
</evidence>
<evidence type="ECO:0000256" key="2">
    <source>
        <dbReference type="ARBA" id="ARBA00003921"/>
    </source>
</evidence>
<evidence type="ECO:0000256" key="11">
    <source>
        <dbReference type="ARBA" id="ARBA00022984"/>
    </source>
</evidence>
<dbReference type="InterPro" id="IPR016167">
    <property type="entry name" value="FAD-bd_PCMH_sub1"/>
</dbReference>
<dbReference type="EC" id="1.3.1.98" evidence="16"/>
<comment type="function">
    <text evidence="2 16">Cell wall formation.</text>
</comment>
<reference evidence="18 19" key="1">
    <citation type="submission" date="2017-09" db="EMBL/GenBank/DDBJ databases">
        <title>Depth-based differentiation of microbial function through sediment-hosted aquifers and enrichment of novel symbionts in the deep terrestrial subsurface.</title>
        <authorList>
            <person name="Probst A.J."/>
            <person name="Ladd B."/>
            <person name="Jarett J.K."/>
            <person name="Geller-Mcgrath D.E."/>
            <person name="Sieber C.M."/>
            <person name="Emerson J.B."/>
            <person name="Anantharaman K."/>
            <person name="Thomas B.C."/>
            <person name="Malmstrom R."/>
            <person name="Stieglmeier M."/>
            <person name="Klingl A."/>
            <person name="Woyke T."/>
            <person name="Ryan C.M."/>
            <person name="Banfield J.F."/>
        </authorList>
    </citation>
    <scope>NUCLEOTIDE SEQUENCE [LARGE SCALE GENOMIC DNA]</scope>
    <source>
        <strain evidence="18">CG23_combo_of_CG06-09_8_20_14_all_39_17</strain>
    </source>
</reference>
<dbReference type="GO" id="GO:0051301">
    <property type="term" value="P:cell division"/>
    <property type="evidence" value="ECO:0007669"/>
    <property type="project" value="UniProtKB-KW"/>
</dbReference>
<evidence type="ECO:0000313" key="18">
    <source>
        <dbReference type="EMBL" id="PIP22985.1"/>
    </source>
</evidence>
<gene>
    <name evidence="16" type="primary">murB</name>
    <name evidence="18" type="ORF">COX37_01160</name>
</gene>
<dbReference type="GO" id="GO:0005829">
    <property type="term" value="C:cytosol"/>
    <property type="evidence" value="ECO:0007669"/>
    <property type="project" value="TreeGrafter"/>
</dbReference>
<evidence type="ECO:0000256" key="12">
    <source>
        <dbReference type="ARBA" id="ARBA00023002"/>
    </source>
</evidence>
<evidence type="ECO:0000256" key="14">
    <source>
        <dbReference type="ARBA" id="ARBA00023316"/>
    </source>
</evidence>
<dbReference type="GO" id="GO:0009252">
    <property type="term" value="P:peptidoglycan biosynthetic process"/>
    <property type="evidence" value="ECO:0007669"/>
    <property type="project" value="UniProtKB-UniRule"/>
</dbReference>
<dbReference type="SUPFAM" id="SSF56194">
    <property type="entry name" value="Uridine diphospho-N-Acetylenolpyruvylglucosamine reductase, MurB, C-terminal domain"/>
    <property type="match status" value="1"/>
</dbReference>
<dbReference type="NCBIfam" id="NF010480">
    <property type="entry name" value="PRK13905.1"/>
    <property type="match status" value="1"/>
</dbReference>
<keyword evidence="9 16" id="KW-0521">NADP</keyword>
<dbReference type="Proteomes" id="UP000229976">
    <property type="component" value="Unassembled WGS sequence"/>
</dbReference>
<comment type="pathway">
    <text evidence="4 16">Cell wall biogenesis; peptidoglycan biosynthesis.</text>
</comment>
<dbReference type="Gene3D" id="3.30.465.10">
    <property type="match status" value="1"/>
</dbReference>
<keyword evidence="5 16" id="KW-0963">Cytoplasm</keyword>
<name>A0A2G9YUQ8_9BACT</name>
<evidence type="ECO:0000256" key="5">
    <source>
        <dbReference type="ARBA" id="ARBA00022490"/>
    </source>
</evidence>
<dbReference type="PANTHER" id="PTHR21071:SF4">
    <property type="entry name" value="UDP-N-ACETYLENOLPYRUVOYLGLUCOSAMINE REDUCTASE"/>
    <property type="match status" value="1"/>
</dbReference>
<feature type="domain" description="FAD-binding PCMH-type" evidence="17">
    <location>
        <begin position="23"/>
        <end position="199"/>
    </location>
</feature>
<evidence type="ECO:0000259" key="17">
    <source>
        <dbReference type="PROSITE" id="PS51387"/>
    </source>
</evidence>
<organism evidence="18 19">
    <name type="scientific">Candidatus Nealsonbacteria bacterium CG23_combo_of_CG06-09_8_20_14_all_39_17</name>
    <dbReference type="NCBI Taxonomy" id="1974722"/>
    <lineage>
        <taxon>Bacteria</taxon>
        <taxon>Candidatus Nealsoniibacteriota</taxon>
    </lineage>
</organism>
<comment type="catalytic activity">
    <reaction evidence="15 16">
        <text>UDP-N-acetyl-alpha-D-muramate + NADP(+) = UDP-N-acetyl-3-O-(1-carboxyvinyl)-alpha-D-glucosamine + NADPH + H(+)</text>
        <dbReference type="Rhea" id="RHEA:12248"/>
        <dbReference type="ChEBI" id="CHEBI:15378"/>
        <dbReference type="ChEBI" id="CHEBI:57783"/>
        <dbReference type="ChEBI" id="CHEBI:58349"/>
        <dbReference type="ChEBI" id="CHEBI:68483"/>
        <dbReference type="ChEBI" id="CHEBI:70757"/>
        <dbReference type="EC" id="1.3.1.98"/>
    </reaction>
</comment>
<feature type="active site" evidence="16">
    <location>
        <position position="312"/>
    </location>
</feature>
<evidence type="ECO:0000256" key="8">
    <source>
        <dbReference type="ARBA" id="ARBA00022827"/>
    </source>
</evidence>
<keyword evidence="10 16" id="KW-0133">Cell shape</keyword>
<evidence type="ECO:0000256" key="3">
    <source>
        <dbReference type="ARBA" id="ARBA00004496"/>
    </source>
</evidence>
<dbReference type="Gene3D" id="3.90.78.10">
    <property type="entry name" value="UDP-N-acetylenolpyruvoylglucosamine reductase, C-terminal domain"/>
    <property type="match status" value="1"/>
</dbReference>
<dbReference type="GO" id="GO:0071555">
    <property type="term" value="P:cell wall organization"/>
    <property type="evidence" value="ECO:0007669"/>
    <property type="project" value="UniProtKB-KW"/>
</dbReference>
<dbReference type="InterPro" id="IPR006094">
    <property type="entry name" value="Oxid_FAD_bind_N"/>
</dbReference>
<dbReference type="InterPro" id="IPR016166">
    <property type="entry name" value="FAD-bd_PCMH"/>
</dbReference>
<sequence length="316" mass="34606">MMNMEELKGIKKNVLLKDHTTFRIGGPAKYFFVAETKEELIRAISWAKENSIPFFILGGGSNTLVRDEGYEGIVIKIQMSNIKCQIKSKIQISNCFVTAGAGASLARLVSEAAKNGLTGIEWVAGVPGTVGGAIRGNAGAFGGCMADNVKTVEILKISNSKIETVILNKKECGFSYRDSLFKHNGNLIILSAEIELRKGSKEEIEKQAKKTEEHLEHRRNFQPLIYPSAGSIFKNPTAGPPKFSQSEKLWRAGALIERCGLKGKTIGQAQISEKHANFIINLGGAEAKDVIALIDLVKKEVKEKFNIVLEEEVVML</sequence>
<dbReference type="InterPro" id="IPR036318">
    <property type="entry name" value="FAD-bd_PCMH-like_sf"/>
</dbReference>
<dbReference type="InterPro" id="IPR003170">
    <property type="entry name" value="MurB"/>
</dbReference>
<feature type="active site" evidence="16">
    <location>
        <position position="177"/>
    </location>
</feature>
<dbReference type="HAMAP" id="MF_00037">
    <property type="entry name" value="MurB"/>
    <property type="match status" value="1"/>
</dbReference>
<keyword evidence="6 16" id="KW-0132">Cell division</keyword>
<dbReference type="InterPro" id="IPR011601">
    <property type="entry name" value="MurB_C"/>
</dbReference>
<keyword evidence="7 16" id="KW-0285">Flavoprotein</keyword>
<evidence type="ECO:0000256" key="4">
    <source>
        <dbReference type="ARBA" id="ARBA00004752"/>
    </source>
</evidence>
<comment type="cofactor">
    <cofactor evidence="1 16">
        <name>FAD</name>
        <dbReference type="ChEBI" id="CHEBI:57692"/>
    </cofactor>
</comment>
<dbReference type="GO" id="GO:0008360">
    <property type="term" value="P:regulation of cell shape"/>
    <property type="evidence" value="ECO:0007669"/>
    <property type="project" value="UniProtKB-KW"/>
</dbReference>
<dbReference type="Gene3D" id="3.30.43.10">
    <property type="entry name" value="Uridine Diphospho-n-acetylenolpyruvylglucosamine Reductase, domain 2"/>
    <property type="match status" value="1"/>
</dbReference>
<dbReference type="AlphaFoldDB" id="A0A2G9YUQ8"/>
<keyword evidence="13 16" id="KW-0131">Cell cycle</keyword>
<dbReference type="InterPro" id="IPR016169">
    <property type="entry name" value="FAD-bd_PCMH_sub2"/>
</dbReference>
<keyword evidence="8 16" id="KW-0274">FAD</keyword>
<dbReference type="UniPathway" id="UPA00219"/>
<dbReference type="InterPro" id="IPR036635">
    <property type="entry name" value="MurB_C_sf"/>
</dbReference>
<dbReference type="GO" id="GO:0008762">
    <property type="term" value="F:UDP-N-acetylmuramate dehydrogenase activity"/>
    <property type="evidence" value="ECO:0007669"/>
    <property type="project" value="UniProtKB-UniRule"/>
</dbReference>
<dbReference type="PROSITE" id="PS51387">
    <property type="entry name" value="FAD_PCMH"/>
    <property type="match status" value="1"/>
</dbReference>
<evidence type="ECO:0000256" key="6">
    <source>
        <dbReference type="ARBA" id="ARBA00022618"/>
    </source>
</evidence>
<evidence type="ECO:0000256" key="10">
    <source>
        <dbReference type="ARBA" id="ARBA00022960"/>
    </source>
</evidence>
<proteinExistence type="inferred from homology"/>
<evidence type="ECO:0000256" key="9">
    <source>
        <dbReference type="ARBA" id="ARBA00022857"/>
    </source>
</evidence>
<protein>
    <recommendedName>
        <fullName evidence="16">UDP-N-acetylenolpyruvoylglucosamine reductase</fullName>
        <ecNumber evidence="16">1.3.1.98</ecNumber>
    </recommendedName>
    <alternativeName>
        <fullName evidence="16">UDP-N-acetylmuramate dehydrogenase</fullName>
    </alternativeName>
</protein>
<comment type="subcellular location">
    <subcellularLocation>
        <location evidence="3 16">Cytoplasm</location>
    </subcellularLocation>
</comment>
<dbReference type="NCBIfam" id="TIGR00179">
    <property type="entry name" value="murB"/>
    <property type="match status" value="1"/>
</dbReference>
<comment type="similarity">
    <text evidence="16">Belongs to the MurB family.</text>
</comment>
<keyword evidence="11 16" id="KW-0573">Peptidoglycan synthesis</keyword>
<evidence type="ECO:0000256" key="13">
    <source>
        <dbReference type="ARBA" id="ARBA00023306"/>
    </source>
</evidence>
<keyword evidence="12 16" id="KW-0560">Oxidoreductase</keyword>
<accession>A0A2G9YUQ8</accession>
<dbReference type="EMBL" id="PCRO01000014">
    <property type="protein sequence ID" value="PIP22985.1"/>
    <property type="molecule type" value="Genomic_DNA"/>
</dbReference>
<evidence type="ECO:0000256" key="16">
    <source>
        <dbReference type="HAMAP-Rule" id="MF_00037"/>
    </source>
</evidence>
<feature type="active site" description="Proton donor" evidence="16">
    <location>
        <position position="231"/>
    </location>
</feature>
<keyword evidence="14 16" id="KW-0961">Cell wall biogenesis/degradation</keyword>
<evidence type="ECO:0000256" key="15">
    <source>
        <dbReference type="ARBA" id="ARBA00048914"/>
    </source>
</evidence>
<dbReference type="PANTHER" id="PTHR21071">
    <property type="entry name" value="UDP-N-ACETYLENOLPYRUVOYLGLUCOSAMINE REDUCTASE"/>
    <property type="match status" value="1"/>
</dbReference>
<dbReference type="SUPFAM" id="SSF56176">
    <property type="entry name" value="FAD-binding/transporter-associated domain-like"/>
    <property type="match status" value="1"/>
</dbReference>
<comment type="caution">
    <text evidence="18">The sequence shown here is derived from an EMBL/GenBank/DDBJ whole genome shotgun (WGS) entry which is preliminary data.</text>
</comment>
<dbReference type="Pfam" id="PF01565">
    <property type="entry name" value="FAD_binding_4"/>
    <property type="match status" value="1"/>
</dbReference>